<proteinExistence type="predicted"/>
<evidence type="ECO:0008006" key="2">
    <source>
        <dbReference type="Google" id="ProtNLM"/>
    </source>
</evidence>
<dbReference type="EMBL" id="UINC01223714">
    <property type="protein sequence ID" value="SVE53021.1"/>
    <property type="molecule type" value="Genomic_DNA"/>
</dbReference>
<evidence type="ECO:0000313" key="1">
    <source>
        <dbReference type="EMBL" id="SVE53021.1"/>
    </source>
</evidence>
<feature type="non-terminal residue" evidence="1">
    <location>
        <position position="1"/>
    </location>
</feature>
<accession>A0A383E8H6</accession>
<sequence>PSNIRIRRVPPALLGENVLGRSFPGLKIVEIRDDLYGKEWEEVMRHEMNHINFPYLTEGQIRTKTKQELPFQSKYH</sequence>
<name>A0A383E8H6_9ZZZZ</name>
<protein>
    <recommendedName>
        <fullName evidence="2">Peptide deformylase</fullName>
    </recommendedName>
</protein>
<gene>
    <name evidence="1" type="ORF">METZ01_LOCUS505875</name>
</gene>
<dbReference type="AlphaFoldDB" id="A0A383E8H6"/>
<organism evidence="1">
    <name type="scientific">marine metagenome</name>
    <dbReference type="NCBI Taxonomy" id="408172"/>
    <lineage>
        <taxon>unclassified sequences</taxon>
        <taxon>metagenomes</taxon>
        <taxon>ecological metagenomes</taxon>
    </lineage>
</organism>
<reference evidence="1" key="1">
    <citation type="submission" date="2018-05" db="EMBL/GenBank/DDBJ databases">
        <authorList>
            <person name="Lanie J.A."/>
            <person name="Ng W.-L."/>
            <person name="Kazmierczak K.M."/>
            <person name="Andrzejewski T.M."/>
            <person name="Davidsen T.M."/>
            <person name="Wayne K.J."/>
            <person name="Tettelin H."/>
            <person name="Glass J.I."/>
            <person name="Rusch D."/>
            <person name="Podicherti R."/>
            <person name="Tsui H.-C.T."/>
            <person name="Winkler M.E."/>
        </authorList>
    </citation>
    <scope>NUCLEOTIDE SEQUENCE</scope>
</reference>